<reference evidence="2 3" key="1">
    <citation type="submission" date="2019-10" db="EMBL/GenBank/DDBJ databases">
        <title>Complete genome sequence of Vibrio sp. strain THAF100, isolated from non-filtered water from the water column of tank 6 of a marine aquarium containing stony-coral fragments. Water maintained at 26 degree C.</title>
        <authorList>
            <person name="Ruckert C."/>
            <person name="Franco A."/>
            <person name="Kalinowski J."/>
            <person name="Glaeser S."/>
        </authorList>
    </citation>
    <scope>NUCLEOTIDE SEQUENCE [LARGE SCALE GENOMIC DNA]</scope>
    <source>
        <strain evidence="2 3">THAF100</strain>
        <plasmid evidence="3">pthaf100_a</plasmid>
    </source>
</reference>
<organism evidence="2 3">
    <name type="scientific">Vibrio aquimaris</name>
    <dbReference type="NCBI Taxonomy" id="2587862"/>
    <lineage>
        <taxon>Bacteria</taxon>
        <taxon>Pseudomonadati</taxon>
        <taxon>Pseudomonadota</taxon>
        <taxon>Gammaproteobacteria</taxon>
        <taxon>Vibrionales</taxon>
        <taxon>Vibrionaceae</taxon>
        <taxon>Vibrio</taxon>
    </lineage>
</organism>
<keyword evidence="1" id="KW-1133">Transmembrane helix</keyword>
<evidence type="ECO:0000256" key="1">
    <source>
        <dbReference type="SAM" id="Phobius"/>
    </source>
</evidence>
<feature type="transmembrane region" description="Helical" evidence="1">
    <location>
        <begin position="66"/>
        <end position="86"/>
    </location>
</feature>
<dbReference type="InterPro" id="IPR021354">
    <property type="entry name" value="DUF2975"/>
</dbReference>
<keyword evidence="1" id="KW-0812">Transmembrane</keyword>
<feature type="transmembrane region" description="Helical" evidence="1">
    <location>
        <begin position="142"/>
        <end position="164"/>
    </location>
</feature>
<name>A0A5P9CQS2_9VIBR</name>
<feature type="transmembrane region" description="Helical" evidence="1">
    <location>
        <begin position="12"/>
        <end position="31"/>
    </location>
</feature>
<gene>
    <name evidence="2" type="ORF">FIV01_19340</name>
</gene>
<keyword evidence="2" id="KW-0614">Plasmid</keyword>
<dbReference type="Pfam" id="PF11188">
    <property type="entry name" value="DUF2975"/>
    <property type="match status" value="1"/>
</dbReference>
<dbReference type="Proteomes" id="UP000326936">
    <property type="component" value="Plasmid pTHAF100_a"/>
</dbReference>
<evidence type="ECO:0000313" key="3">
    <source>
        <dbReference type="Proteomes" id="UP000326936"/>
    </source>
</evidence>
<keyword evidence="3" id="KW-1185">Reference proteome</keyword>
<dbReference type="RefSeq" id="WP_152432541.1">
    <property type="nucleotide sequence ID" value="NZ_CBCSDK010000009.1"/>
</dbReference>
<evidence type="ECO:0008006" key="4">
    <source>
        <dbReference type="Google" id="ProtNLM"/>
    </source>
</evidence>
<dbReference type="AlphaFoldDB" id="A0A5P9CQS2"/>
<dbReference type="KEGG" id="vaq:FIV01_19340"/>
<accession>A0A5P9CQS2</accession>
<dbReference type="EMBL" id="CP045351">
    <property type="protein sequence ID" value="QFT28556.1"/>
    <property type="molecule type" value="Genomic_DNA"/>
</dbReference>
<geneLocation type="plasmid" evidence="3">
    <name>pthaf100_a</name>
</geneLocation>
<keyword evidence="1" id="KW-0472">Membrane</keyword>
<feature type="transmembrane region" description="Helical" evidence="1">
    <location>
        <begin position="106"/>
        <end position="130"/>
    </location>
</feature>
<proteinExistence type="predicted"/>
<dbReference type="OrthoDB" id="8479187at2"/>
<sequence length="182" mass="20640">MQQIQTYSRKIGFILNILLVLLPLATVYFWLTVQTSSDVLNETGIIQLSYDIDAFIQQPLTLQTRLWALLASALPCGILFYALFLLKKLFRSYENAEIFTLQTVKYYRQLGLVFFYWAIGGFIYSGLISVALSFNNPPGERVLSLSFSGLDVMAIFCGCIVLVISHVMHQAQQIADEQKHTI</sequence>
<protein>
    <recommendedName>
        <fullName evidence="4">DUF2975 domain-containing protein</fullName>
    </recommendedName>
</protein>
<evidence type="ECO:0000313" key="2">
    <source>
        <dbReference type="EMBL" id="QFT28556.1"/>
    </source>
</evidence>